<organism evidence="8">
    <name type="scientific">Brucella pituitosa</name>
    <dbReference type="NCBI Taxonomy" id="571256"/>
    <lineage>
        <taxon>Bacteria</taxon>
        <taxon>Pseudomonadati</taxon>
        <taxon>Pseudomonadota</taxon>
        <taxon>Alphaproteobacteria</taxon>
        <taxon>Hyphomicrobiales</taxon>
        <taxon>Brucellaceae</taxon>
        <taxon>Brucella/Ochrobactrum group</taxon>
        <taxon>Brucella</taxon>
    </lineage>
</organism>
<gene>
    <name evidence="8" type="ORF">F7Q93_23110</name>
</gene>
<accession>A0A643EW07</accession>
<dbReference type="PANTHER" id="PTHR43124:SF3">
    <property type="entry name" value="CHLORAMPHENICOL EFFLUX PUMP RV0191"/>
    <property type="match status" value="1"/>
</dbReference>
<dbReference type="PROSITE" id="PS50850">
    <property type="entry name" value="MFS"/>
    <property type="match status" value="1"/>
</dbReference>
<evidence type="ECO:0000256" key="2">
    <source>
        <dbReference type="ARBA" id="ARBA00022475"/>
    </source>
</evidence>
<dbReference type="CDD" id="cd17324">
    <property type="entry name" value="MFS_NepI_like"/>
    <property type="match status" value="1"/>
</dbReference>
<keyword evidence="2" id="KW-1003">Cell membrane</keyword>
<name>A0A643EW07_9HYPH</name>
<feature type="transmembrane region" description="Helical" evidence="6">
    <location>
        <begin position="69"/>
        <end position="92"/>
    </location>
</feature>
<comment type="caution">
    <text evidence="8">The sequence shown here is derived from an EMBL/GenBank/DDBJ whole genome shotgun (WGS) entry which is preliminary data.</text>
</comment>
<evidence type="ECO:0000256" key="3">
    <source>
        <dbReference type="ARBA" id="ARBA00022692"/>
    </source>
</evidence>
<keyword evidence="5 6" id="KW-0472">Membrane</keyword>
<feature type="transmembrane region" description="Helical" evidence="6">
    <location>
        <begin position="236"/>
        <end position="256"/>
    </location>
</feature>
<evidence type="ECO:0000256" key="6">
    <source>
        <dbReference type="SAM" id="Phobius"/>
    </source>
</evidence>
<dbReference type="InterPro" id="IPR050189">
    <property type="entry name" value="MFS_Efflux_Transporters"/>
</dbReference>
<evidence type="ECO:0000259" key="7">
    <source>
        <dbReference type="PROSITE" id="PS50850"/>
    </source>
</evidence>
<dbReference type="SUPFAM" id="SSF103473">
    <property type="entry name" value="MFS general substrate transporter"/>
    <property type="match status" value="1"/>
</dbReference>
<proteinExistence type="predicted"/>
<dbReference type="Gene3D" id="1.20.1250.20">
    <property type="entry name" value="MFS general substrate transporter like domains"/>
    <property type="match status" value="1"/>
</dbReference>
<feature type="transmembrane region" description="Helical" evidence="6">
    <location>
        <begin position="195"/>
        <end position="216"/>
    </location>
</feature>
<feature type="transmembrane region" description="Helical" evidence="6">
    <location>
        <begin position="349"/>
        <end position="370"/>
    </location>
</feature>
<protein>
    <submittedName>
        <fullName evidence="8">MFS transporter</fullName>
    </submittedName>
</protein>
<sequence length="382" mass="39537">MAPLLALAMASFITILTEALPAGLLPQMSMGLGVSPSAIGQLITAYAVGSLMAAIPLTAVTQHFPRKPLLLCAIAGFAVVNTITATTGSFYIMLLARFVAGVCAGLLWAMIAGYAARMVTDQLKGRAIAVAMVGTPLALSLGIPAGTLMGSAIGWRSTFSAMTALTIALIGWMWAKVPDYSGTTISGRASIRGTLAISGIKSILTVTLLFVLAHNILYTYIAPLVVPAGLAGKLDFVLLVFGVTAIAGICIVGYLVGRWLRELVLASIVLFGAAALMLGIWGDLPELFWLATGMWGLAFGGAATLFQTTAATTSGQASDVAQSMIVTAWNLAIAGGGTIGGLLLEHSDISWLAWSVLVLLLLAYVIAFLAKDRGFPSSQSTL</sequence>
<dbReference type="Pfam" id="PF07690">
    <property type="entry name" value="MFS_1"/>
    <property type="match status" value="1"/>
</dbReference>
<feature type="transmembrane region" description="Helical" evidence="6">
    <location>
        <begin position="263"/>
        <end position="281"/>
    </location>
</feature>
<feature type="domain" description="Major facilitator superfamily (MFS) profile" evidence="7">
    <location>
        <begin position="3"/>
        <end position="373"/>
    </location>
</feature>
<dbReference type="AlphaFoldDB" id="A0A643EW07"/>
<dbReference type="InterPro" id="IPR020846">
    <property type="entry name" value="MFS_dom"/>
</dbReference>
<dbReference type="GO" id="GO:0005886">
    <property type="term" value="C:plasma membrane"/>
    <property type="evidence" value="ECO:0007669"/>
    <property type="project" value="UniProtKB-SubCell"/>
</dbReference>
<evidence type="ECO:0000256" key="5">
    <source>
        <dbReference type="ARBA" id="ARBA00023136"/>
    </source>
</evidence>
<feature type="transmembrane region" description="Helical" evidence="6">
    <location>
        <begin position="98"/>
        <end position="116"/>
    </location>
</feature>
<feature type="transmembrane region" description="Helical" evidence="6">
    <location>
        <begin position="128"/>
        <end position="147"/>
    </location>
</feature>
<keyword evidence="3 6" id="KW-0812">Transmembrane</keyword>
<evidence type="ECO:0000256" key="1">
    <source>
        <dbReference type="ARBA" id="ARBA00004651"/>
    </source>
</evidence>
<reference evidence="8" key="1">
    <citation type="submission" date="2019-09" db="EMBL/GenBank/DDBJ databases">
        <title>Draft genome sequences of 48 bacterial type strains from the CCUG.</title>
        <authorList>
            <person name="Tunovic T."/>
            <person name="Pineiro-Iglesias B."/>
            <person name="Unosson C."/>
            <person name="Inganas E."/>
            <person name="Ohlen M."/>
            <person name="Cardew S."/>
            <person name="Jensie-Markopoulos S."/>
            <person name="Salva-Serra F."/>
            <person name="Jaen-Luchoro D."/>
            <person name="Karlsson R."/>
            <person name="Svensson-Stadler L."/>
            <person name="Chun J."/>
            <person name="Moore E."/>
        </authorList>
    </citation>
    <scope>NUCLEOTIDE SEQUENCE</scope>
    <source>
        <strain evidence="8">CCUG 50899</strain>
    </source>
</reference>
<evidence type="ECO:0000313" key="8">
    <source>
        <dbReference type="EMBL" id="KAB0565605.1"/>
    </source>
</evidence>
<dbReference type="EMBL" id="VZPE01000016">
    <property type="protein sequence ID" value="KAB0565605.1"/>
    <property type="molecule type" value="Genomic_DNA"/>
</dbReference>
<evidence type="ECO:0000256" key="4">
    <source>
        <dbReference type="ARBA" id="ARBA00022989"/>
    </source>
</evidence>
<feature type="transmembrane region" description="Helical" evidence="6">
    <location>
        <begin position="287"/>
        <end position="308"/>
    </location>
</feature>
<dbReference type="InterPro" id="IPR036259">
    <property type="entry name" value="MFS_trans_sf"/>
</dbReference>
<feature type="transmembrane region" description="Helical" evidence="6">
    <location>
        <begin position="153"/>
        <end position="175"/>
    </location>
</feature>
<feature type="transmembrane region" description="Helical" evidence="6">
    <location>
        <begin position="37"/>
        <end position="57"/>
    </location>
</feature>
<dbReference type="PANTHER" id="PTHR43124">
    <property type="entry name" value="PURINE EFFLUX PUMP PBUE"/>
    <property type="match status" value="1"/>
</dbReference>
<dbReference type="GO" id="GO:0022857">
    <property type="term" value="F:transmembrane transporter activity"/>
    <property type="evidence" value="ECO:0007669"/>
    <property type="project" value="InterPro"/>
</dbReference>
<dbReference type="InterPro" id="IPR011701">
    <property type="entry name" value="MFS"/>
</dbReference>
<comment type="subcellular location">
    <subcellularLocation>
        <location evidence="1">Cell membrane</location>
        <topology evidence="1">Multi-pass membrane protein</topology>
    </subcellularLocation>
</comment>
<feature type="transmembrane region" description="Helical" evidence="6">
    <location>
        <begin position="320"/>
        <end position="343"/>
    </location>
</feature>
<keyword evidence="4 6" id="KW-1133">Transmembrane helix</keyword>